<reference evidence="4" key="2">
    <citation type="submission" date="2017-10" db="EMBL/GenBank/DDBJ databases">
        <title>Ladona fulva Genome sequencing and assembly.</title>
        <authorList>
            <person name="Murali S."/>
            <person name="Richards S."/>
            <person name="Bandaranaike D."/>
            <person name="Bellair M."/>
            <person name="Blankenburg K."/>
            <person name="Chao H."/>
            <person name="Dinh H."/>
            <person name="Doddapaneni H."/>
            <person name="Dugan-Rocha S."/>
            <person name="Elkadiri S."/>
            <person name="Gnanaolivu R."/>
            <person name="Hernandez B."/>
            <person name="Skinner E."/>
            <person name="Javaid M."/>
            <person name="Lee S."/>
            <person name="Li M."/>
            <person name="Ming W."/>
            <person name="Munidasa M."/>
            <person name="Muniz J."/>
            <person name="Nguyen L."/>
            <person name="Hughes D."/>
            <person name="Osuji N."/>
            <person name="Pu L.-L."/>
            <person name="Puazo M."/>
            <person name="Qu C."/>
            <person name="Quiroz J."/>
            <person name="Raj R."/>
            <person name="Weissenberger G."/>
            <person name="Xin Y."/>
            <person name="Zou X."/>
            <person name="Han Y."/>
            <person name="Worley K."/>
            <person name="Muzny D."/>
            <person name="Gibbs R."/>
        </authorList>
    </citation>
    <scope>NUCLEOTIDE SEQUENCE</scope>
    <source>
        <strain evidence="4">Sampled in the wild</strain>
    </source>
</reference>
<comment type="similarity">
    <text evidence="1">Belongs to the class I-like SAM-binding methyltransferase superfamily. EEF2KMT family.</text>
</comment>
<dbReference type="InterPro" id="IPR029063">
    <property type="entry name" value="SAM-dependent_MTases_sf"/>
</dbReference>
<proteinExistence type="inferred from homology"/>
<gene>
    <name evidence="4" type="ORF">J437_LFUL011802</name>
</gene>
<sequence>MGRITLEVLEKLFLSGYPLNKWCWPDIFEFLLDGGAQKQHFVLTRTINHRLTRKYPLKLSYQLAFLKKIINKLEENQVEVIDQFYEAYTKLLCQAETERDYRHFPLNCAFVSIKESSKLVSEGTTGLHVWQASMALAEWCLKNKDTYLKGRNILELGSGIGLTGLACILGTKDILKEVSQECMTQKKKTGLCCLNHEPSLFSPKCFTFSDCHPSVLKLLCQNVKHNLVGDDNGSNHRILELEDGKTKRIIFNTDHYGTEVRIIKLPWEDVNEGCEEAVTAIGDVDFILAADVVYDELLFTSLVGSLRRLLSKTNTKGEFPSAIIACTMRNKETIEAFLDQLCSSGLKIRIEHAVKPQHFVYETDPPVFIYNVTCLET</sequence>
<dbReference type="Proteomes" id="UP000792457">
    <property type="component" value="Unassembled WGS sequence"/>
</dbReference>
<feature type="domain" description="FAM86 N-terminal" evidence="3">
    <location>
        <begin position="6"/>
        <end position="90"/>
    </location>
</feature>
<evidence type="ECO:0000256" key="1">
    <source>
        <dbReference type="ARBA" id="ARBA00005511"/>
    </source>
</evidence>
<evidence type="ECO:0000313" key="5">
    <source>
        <dbReference type="Proteomes" id="UP000792457"/>
    </source>
</evidence>
<evidence type="ECO:0000259" key="3">
    <source>
        <dbReference type="Pfam" id="PF14904"/>
    </source>
</evidence>
<keyword evidence="2" id="KW-0808">Transferase</keyword>
<dbReference type="EMBL" id="KZ308605">
    <property type="protein sequence ID" value="KAG8232249.1"/>
    <property type="molecule type" value="Genomic_DNA"/>
</dbReference>
<dbReference type="GO" id="GO:0016740">
    <property type="term" value="F:transferase activity"/>
    <property type="evidence" value="ECO:0007669"/>
    <property type="project" value="UniProtKB-KW"/>
</dbReference>
<evidence type="ECO:0000313" key="4">
    <source>
        <dbReference type="EMBL" id="KAG8232249.1"/>
    </source>
</evidence>
<dbReference type="Pfam" id="PF10294">
    <property type="entry name" value="Methyltransf_16"/>
    <property type="match status" value="2"/>
</dbReference>
<dbReference type="AlphaFoldDB" id="A0A8K0P640"/>
<evidence type="ECO:0000256" key="2">
    <source>
        <dbReference type="ARBA" id="ARBA00022679"/>
    </source>
</evidence>
<dbReference type="PANTHER" id="PTHR14614:SF130">
    <property type="entry name" value="PROTEIN-LYSINE N-METHYLTRANSFERASE EEF2KMT"/>
    <property type="match status" value="1"/>
</dbReference>
<dbReference type="PANTHER" id="PTHR14614">
    <property type="entry name" value="HEPATOCELLULAR CARCINOMA-ASSOCIATED ANTIGEN"/>
    <property type="match status" value="1"/>
</dbReference>
<comment type="caution">
    <text evidence="4">The sequence shown here is derived from an EMBL/GenBank/DDBJ whole genome shotgun (WGS) entry which is preliminary data.</text>
</comment>
<dbReference type="Gene3D" id="3.40.50.150">
    <property type="entry name" value="Vaccinia Virus protein VP39"/>
    <property type="match status" value="1"/>
</dbReference>
<organism evidence="4 5">
    <name type="scientific">Ladona fulva</name>
    <name type="common">Scarce chaser dragonfly</name>
    <name type="synonym">Libellula fulva</name>
    <dbReference type="NCBI Taxonomy" id="123851"/>
    <lineage>
        <taxon>Eukaryota</taxon>
        <taxon>Metazoa</taxon>
        <taxon>Ecdysozoa</taxon>
        <taxon>Arthropoda</taxon>
        <taxon>Hexapoda</taxon>
        <taxon>Insecta</taxon>
        <taxon>Pterygota</taxon>
        <taxon>Palaeoptera</taxon>
        <taxon>Odonata</taxon>
        <taxon>Epiprocta</taxon>
        <taxon>Anisoptera</taxon>
        <taxon>Libelluloidea</taxon>
        <taxon>Libellulidae</taxon>
        <taxon>Ladona</taxon>
    </lineage>
</organism>
<reference evidence="4" key="1">
    <citation type="submission" date="2013-04" db="EMBL/GenBank/DDBJ databases">
        <authorList>
            <person name="Qu J."/>
            <person name="Murali S.C."/>
            <person name="Bandaranaike D."/>
            <person name="Bellair M."/>
            <person name="Blankenburg K."/>
            <person name="Chao H."/>
            <person name="Dinh H."/>
            <person name="Doddapaneni H."/>
            <person name="Downs B."/>
            <person name="Dugan-Rocha S."/>
            <person name="Elkadiri S."/>
            <person name="Gnanaolivu R.D."/>
            <person name="Hernandez B."/>
            <person name="Javaid M."/>
            <person name="Jayaseelan J.C."/>
            <person name="Lee S."/>
            <person name="Li M."/>
            <person name="Ming W."/>
            <person name="Munidasa M."/>
            <person name="Muniz J."/>
            <person name="Nguyen L."/>
            <person name="Ongeri F."/>
            <person name="Osuji N."/>
            <person name="Pu L.-L."/>
            <person name="Puazo M."/>
            <person name="Qu C."/>
            <person name="Quiroz J."/>
            <person name="Raj R."/>
            <person name="Weissenberger G."/>
            <person name="Xin Y."/>
            <person name="Zou X."/>
            <person name="Han Y."/>
            <person name="Richards S."/>
            <person name="Worley K."/>
            <person name="Muzny D."/>
            <person name="Gibbs R."/>
        </authorList>
    </citation>
    <scope>NUCLEOTIDE SEQUENCE</scope>
    <source>
        <strain evidence="4">Sampled in the wild</strain>
    </source>
</reference>
<protein>
    <recommendedName>
        <fullName evidence="3">FAM86 N-terminal domain-containing protein</fullName>
    </recommendedName>
</protein>
<accession>A0A8K0P640</accession>
<keyword evidence="5" id="KW-1185">Reference proteome</keyword>
<dbReference type="OrthoDB" id="194386at2759"/>
<dbReference type="InterPro" id="IPR029426">
    <property type="entry name" value="FAM86_N"/>
</dbReference>
<name>A0A8K0P640_LADFU</name>
<dbReference type="InterPro" id="IPR019410">
    <property type="entry name" value="Methyltransf_16"/>
</dbReference>
<dbReference type="Pfam" id="PF14904">
    <property type="entry name" value="FAM86"/>
    <property type="match status" value="1"/>
</dbReference>
<dbReference type="GO" id="GO:0032991">
    <property type="term" value="C:protein-containing complex"/>
    <property type="evidence" value="ECO:0007669"/>
    <property type="project" value="TreeGrafter"/>
</dbReference>
<dbReference type="SUPFAM" id="SSF53335">
    <property type="entry name" value="S-adenosyl-L-methionine-dependent methyltransferases"/>
    <property type="match status" value="1"/>
</dbReference>